<gene>
    <name evidence="1" type="ORF">S01H4_40539</name>
</gene>
<accession>X1B8T3</accession>
<protein>
    <submittedName>
        <fullName evidence="1">Uncharacterized protein</fullName>
    </submittedName>
</protein>
<reference evidence="1" key="1">
    <citation type="journal article" date="2014" name="Front. Microbiol.">
        <title>High frequency of phylogenetically diverse reductive dehalogenase-homologous genes in deep subseafloor sedimentary metagenomes.</title>
        <authorList>
            <person name="Kawai M."/>
            <person name="Futagami T."/>
            <person name="Toyoda A."/>
            <person name="Takaki Y."/>
            <person name="Nishi S."/>
            <person name="Hori S."/>
            <person name="Arai W."/>
            <person name="Tsubouchi T."/>
            <person name="Morono Y."/>
            <person name="Uchiyama I."/>
            <person name="Ito T."/>
            <person name="Fujiyama A."/>
            <person name="Inagaki F."/>
            <person name="Takami H."/>
        </authorList>
    </citation>
    <scope>NUCLEOTIDE SEQUENCE</scope>
    <source>
        <strain evidence="1">Expedition CK06-06</strain>
    </source>
</reference>
<dbReference type="AlphaFoldDB" id="X1B8T3"/>
<name>X1B8T3_9ZZZZ</name>
<evidence type="ECO:0000313" key="1">
    <source>
        <dbReference type="EMBL" id="GAG92194.1"/>
    </source>
</evidence>
<dbReference type="EMBL" id="BART01022088">
    <property type="protein sequence ID" value="GAG92194.1"/>
    <property type="molecule type" value="Genomic_DNA"/>
</dbReference>
<comment type="caution">
    <text evidence="1">The sequence shown here is derived from an EMBL/GenBank/DDBJ whole genome shotgun (WGS) entry which is preliminary data.</text>
</comment>
<sequence>MSESKTKEYEKPENIINPNNKFSIEVNNLRKVFRGKKGICYLLLETKAVN</sequence>
<organism evidence="1">
    <name type="scientific">marine sediment metagenome</name>
    <dbReference type="NCBI Taxonomy" id="412755"/>
    <lineage>
        <taxon>unclassified sequences</taxon>
        <taxon>metagenomes</taxon>
        <taxon>ecological metagenomes</taxon>
    </lineage>
</organism>
<proteinExistence type="predicted"/>